<proteinExistence type="predicted"/>
<dbReference type="InterPro" id="IPR036397">
    <property type="entry name" value="RNaseH_sf"/>
</dbReference>
<dbReference type="InterPro" id="IPR012337">
    <property type="entry name" value="RNaseH-like_sf"/>
</dbReference>
<comment type="caution">
    <text evidence="4">The sequence shown here is derived from an EMBL/GenBank/DDBJ whole genome shotgun (WGS) entry which is preliminary data.</text>
</comment>
<keyword evidence="4" id="KW-0808">Transferase</keyword>
<feature type="domain" description="Integrase catalytic" evidence="3">
    <location>
        <begin position="428"/>
        <end position="537"/>
    </location>
</feature>
<dbReference type="InterPro" id="IPR001584">
    <property type="entry name" value="Integrase_cat-core"/>
</dbReference>
<dbReference type="InterPro" id="IPR041588">
    <property type="entry name" value="Integrase_H2C2"/>
</dbReference>
<organism evidence="4 5">
    <name type="scientific">Caerostris darwini</name>
    <dbReference type="NCBI Taxonomy" id="1538125"/>
    <lineage>
        <taxon>Eukaryota</taxon>
        <taxon>Metazoa</taxon>
        <taxon>Ecdysozoa</taxon>
        <taxon>Arthropoda</taxon>
        <taxon>Chelicerata</taxon>
        <taxon>Arachnida</taxon>
        <taxon>Araneae</taxon>
        <taxon>Araneomorphae</taxon>
        <taxon>Entelegynae</taxon>
        <taxon>Araneoidea</taxon>
        <taxon>Araneidae</taxon>
        <taxon>Caerostris</taxon>
    </lineage>
</organism>
<dbReference type="SUPFAM" id="SSF53098">
    <property type="entry name" value="Ribonuclease H-like"/>
    <property type="match status" value="1"/>
</dbReference>
<reference evidence="4 5" key="1">
    <citation type="submission" date="2021-06" db="EMBL/GenBank/DDBJ databases">
        <title>Caerostris darwini draft genome.</title>
        <authorList>
            <person name="Kono N."/>
            <person name="Arakawa K."/>
        </authorList>
    </citation>
    <scope>NUCLEOTIDE SEQUENCE [LARGE SCALE GENOMIC DNA]</scope>
</reference>
<gene>
    <name evidence="4" type="ORF">CDAR_285371</name>
</gene>
<sequence>MQNKADARINDDLLKSLFLQILPTNVQQILAISNDNLDKLAEMADGIMSTSSAPVVNAIAASADQPDLHTMLCEITFRLEARTRDQSRGRNQTRSANRSRETENPEHCWYHRKFEQQENKMSTPMCLPDGKLLVPSSRKRGDGETMIQRLYLTDKTPSSRYLIETGVDVFVASHSAHKTSGQAAQMQLFAANGTAIPTYGNHLLKLDLGLRRKFNWPFIIASVSQPIIGQSTVEFLRHLVSAKGITPLPDKVTAIVNFPQPVTVIQHLANWSSVTDRVVHDILHVKGIDNVVSDTLSRINIATIETPSHIDFQEIANNQKSDKELSEIVAHPDKSFLVLQPFPMGDHAIELYCDVASNRIRQFVPEVDRKNVFSSLHSISHSGIKATVKLVKERYVWPGIKVDVRTWPQQCLVCQRSKIARHTQSKLGAFIPSNAGFEHIHIHIVGLLPPSEDFRYCLTCVDRFSKWPEAYPLVDISASTVVSTFYNGWVSRFGLPLRITIGQGTQFEASLFEALSKFLVTAVIEQVPTTPLEMAKAAWKEEPQATTAEILYGTPIRPPGEFLSPLSNTTDSAAFVGKLRETMQELLPLTHRQAKTCHHTGTYS</sequence>
<dbReference type="Gene3D" id="1.10.340.70">
    <property type="match status" value="1"/>
</dbReference>
<dbReference type="EMBL" id="BPLQ01008648">
    <property type="protein sequence ID" value="GIY38634.1"/>
    <property type="molecule type" value="Genomic_DNA"/>
</dbReference>
<feature type="region of interest" description="Disordered" evidence="2">
    <location>
        <begin position="84"/>
        <end position="105"/>
    </location>
</feature>
<protein>
    <recommendedName>
        <fullName evidence="1">RNA-directed DNA polymerase</fullName>
        <ecNumber evidence="1">2.7.7.49</ecNumber>
    </recommendedName>
</protein>
<dbReference type="PANTHER" id="PTHR37984">
    <property type="entry name" value="PROTEIN CBG26694"/>
    <property type="match status" value="1"/>
</dbReference>
<evidence type="ECO:0000256" key="2">
    <source>
        <dbReference type="SAM" id="MobiDB-lite"/>
    </source>
</evidence>
<dbReference type="EC" id="2.7.7.49" evidence="1"/>
<keyword evidence="4" id="KW-0548">Nucleotidyltransferase</keyword>
<accession>A0AAV4T022</accession>
<name>A0AAV4T022_9ARAC</name>
<evidence type="ECO:0000259" key="3">
    <source>
        <dbReference type="PROSITE" id="PS50994"/>
    </source>
</evidence>
<dbReference type="Proteomes" id="UP001054837">
    <property type="component" value="Unassembled WGS sequence"/>
</dbReference>
<dbReference type="PANTHER" id="PTHR37984:SF15">
    <property type="entry name" value="INTEGRASE CATALYTIC DOMAIN-CONTAINING PROTEIN"/>
    <property type="match status" value="1"/>
</dbReference>
<evidence type="ECO:0000256" key="1">
    <source>
        <dbReference type="ARBA" id="ARBA00012493"/>
    </source>
</evidence>
<dbReference type="Pfam" id="PF17921">
    <property type="entry name" value="Integrase_H2C2"/>
    <property type="match status" value="1"/>
</dbReference>
<keyword evidence="5" id="KW-1185">Reference proteome</keyword>
<dbReference type="GO" id="GO:0003676">
    <property type="term" value="F:nucleic acid binding"/>
    <property type="evidence" value="ECO:0007669"/>
    <property type="project" value="InterPro"/>
</dbReference>
<evidence type="ECO:0000313" key="5">
    <source>
        <dbReference type="Proteomes" id="UP001054837"/>
    </source>
</evidence>
<dbReference type="Gene3D" id="3.30.420.10">
    <property type="entry name" value="Ribonuclease H-like superfamily/Ribonuclease H"/>
    <property type="match status" value="1"/>
</dbReference>
<keyword evidence="4" id="KW-0695">RNA-directed DNA polymerase</keyword>
<dbReference type="PROSITE" id="PS50994">
    <property type="entry name" value="INTEGRASE"/>
    <property type="match status" value="1"/>
</dbReference>
<evidence type="ECO:0000313" key="4">
    <source>
        <dbReference type="EMBL" id="GIY38634.1"/>
    </source>
</evidence>
<dbReference type="GO" id="GO:0003964">
    <property type="term" value="F:RNA-directed DNA polymerase activity"/>
    <property type="evidence" value="ECO:0007669"/>
    <property type="project" value="UniProtKB-KW"/>
</dbReference>
<dbReference type="InterPro" id="IPR050951">
    <property type="entry name" value="Retrovirus_Pol_polyprotein"/>
</dbReference>
<dbReference type="AlphaFoldDB" id="A0AAV4T022"/>
<dbReference type="GO" id="GO:0015074">
    <property type="term" value="P:DNA integration"/>
    <property type="evidence" value="ECO:0007669"/>
    <property type="project" value="InterPro"/>
</dbReference>